<dbReference type="EMBL" id="NKCZ01000096">
    <property type="protein sequence ID" value="POD85210.1"/>
    <property type="molecule type" value="Genomic_DNA"/>
</dbReference>
<evidence type="ECO:0000313" key="2">
    <source>
        <dbReference type="Proteomes" id="UP000236990"/>
    </source>
</evidence>
<comment type="caution">
    <text evidence="1">The sequence shown here is derived from an EMBL/GenBank/DDBJ whole genome shotgun (WGS) entry which is preliminary data.</text>
</comment>
<gene>
    <name evidence="1" type="ORF">S101258_01418</name>
</gene>
<dbReference type="Proteomes" id="UP000236990">
    <property type="component" value="Unassembled WGS sequence"/>
</dbReference>
<dbReference type="AlphaFoldDB" id="A0A2S3U6B8"/>
<sequence length="60" mass="6897">MSCELCHGSKVVQQPLGSYGFTFDPCPNCVNNKHKQYEQEFERKIVYDKQKLVERAGSNS</sequence>
<organism evidence="1 2">
    <name type="scientific">Lactiplantibacillus plantarum subsp. plantarum</name>
    <dbReference type="NCBI Taxonomy" id="337330"/>
    <lineage>
        <taxon>Bacteria</taxon>
        <taxon>Bacillati</taxon>
        <taxon>Bacillota</taxon>
        <taxon>Bacilli</taxon>
        <taxon>Lactobacillales</taxon>
        <taxon>Lactobacillaceae</taxon>
        <taxon>Lactiplantibacillus</taxon>
    </lineage>
</organism>
<proteinExistence type="predicted"/>
<name>A0A2S3U6B8_LACPN</name>
<evidence type="ECO:0000313" key="1">
    <source>
        <dbReference type="EMBL" id="POD85210.1"/>
    </source>
</evidence>
<protein>
    <submittedName>
        <fullName evidence="1">Uncharacterized protein</fullName>
    </submittedName>
</protein>
<reference evidence="1 2" key="1">
    <citation type="submission" date="2017-06" db="EMBL/GenBank/DDBJ databases">
        <title>Genome sequence of Lactobacillus plantarum subsp. plantarum strain SRCM101258.</title>
        <authorList>
            <person name="Cho S.H."/>
        </authorList>
    </citation>
    <scope>NUCLEOTIDE SEQUENCE [LARGE SCALE GENOMIC DNA]</scope>
    <source>
        <strain evidence="1 2">SRCM101258</strain>
    </source>
</reference>
<accession>A0A2S3U6B8</accession>